<evidence type="ECO:0000313" key="2">
    <source>
        <dbReference type="EMBL" id="MFC7748361.1"/>
    </source>
</evidence>
<evidence type="ECO:0000259" key="1">
    <source>
        <dbReference type="Pfam" id="PF01261"/>
    </source>
</evidence>
<dbReference type="InterPro" id="IPR013022">
    <property type="entry name" value="Xyl_isomerase-like_TIM-brl"/>
</dbReference>
<dbReference type="SUPFAM" id="SSF51658">
    <property type="entry name" value="Xylose isomerase-like"/>
    <property type="match status" value="1"/>
</dbReference>
<keyword evidence="2" id="KW-0413">Isomerase</keyword>
<reference evidence="3" key="1">
    <citation type="journal article" date="2019" name="Int. J. Syst. Evol. Microbiol.">
        <title>The Global Catalogue of Microorganisms (GCM) 10K type strain sequencing project: providing services to taxonomists for standard genome sequencing and annotation.</title>
        <authorList>
            <consortium name="The Broad Institute Genomics Platform"/>
            <consortium name="The Broad Institute Genome Sequencing Center for Infectious Disease"/>
            <person name="Wu L."/>
            <person name="Ma J."/>
        </authorList>
    </citation>
    <scope>NUCLEOTIDE SEQUENCE [LARGE SCALE GENOMIC DNA]</scope>
    <source>
        <strain evidence="3">JCM 18657</strain>
    </source>
</reference>
<name>A0ABW2UZ54_9BACL</name>
<dbReference type="EMBL" id="JBHTGQ010000001">
    <property type="protein sequence ID" value="MFC7748361.1"/>
    <property type="molecule type" value="Genomic_DNA"/>
</dbReference>
<sequence length="281" mass="31132">MKLTLSIWSCHKYILDGQWTNAEFINFAATTPAEAVELLYHPKFWEDGRDVPAVKAALERTGLKLACIGATNNFAKPTAEEREQQLEHVKRSVDLAAEFGANLVRVFSGDRTEGIEDEQAKAWITEGLKQAAAYAESKGVVLCLENHGYFFGKGRQVADLIETVGSPALRSTFDMGNFLLVDDRPEEAYEILAPYVRHVHAKDFLSADPEKDGPGYRSLSGAFYIGKAIGEGEVPLDHLLGKLKAADYDGWLTVEFEANEEQKSGSQRSLQNLREHLAKLA</sequence>
<dbReference type="InterPro" id="IPR050312">
    <property type="entry name" value="IolE/XylAMocC-like"/>
</dbReference>
<dbReference type="InterPro" id="IPR036237">
    <property type="entry name" value="Xyl_isomerase-like_sf"/>
</dbReference>
<organism evidence="2 3">
    <name type="scientific">Paenibacillus thermoaerophilus</name>
    <dbReference type="NCBI Taxonomy" id="1215385"/>
    <lineage>
        <taxon>Bacteria</taxon>
        <taxon>Bacillati</taxon>
        <taxon>Bacillota</taxon>
        <taxon>Bacilli</taxon>
        <taxon>Bacillales</taxon>
        <taxon>Paenibacillaceae</taxon>
        <taxon>Paenibacillus</taxon>
    </lineage>
</organism>
<dbReference type="Pfam" id="PF01261">
    <property type="entry name" value="AP_endonuc_2"/>
    <property type="match status" value="1"/>
</dbReference>
<keyword evidence="3" id="KW-1185">Reference proteome</keyword>
<proteinExistence type="predicted"/>
<feature type="domain" description="Xylose isomerase-like TIM barrel" evidence="1">
    <location>
        <begin position="27"/>
        <end position="275"/>
    </location>
</feature>
<comment type="caution">
    <text evidence="2">The sequence shown here is derived from an EMBL/GenBank/DDBJ whole genome shotgun (WGS) entry which is preliminary data.</text>
</comment>
<dbReference type="Gene3D" id="3.20.20.150">
    <property type="entry name" value="Divalent-metal-dependent TIM barrel enzymes"/>
    <property type="match status" value="1"/>
</dbReference>
<protein>
    <submittedName>
        <fullName evidence="2">Sugar phosphate isomerase/epimerase family protein</fullName>
    </submittedName>
</protein>
<dbReference type="Proteomes" id="UP001596528">
    <property type="component" value="Unassembled WGS sequence"/>
</dbReference>
<dbReference type="PANTHER" id="PTHR12110">
    <property type="entry name" value="HYDROXYPYRUVATE ISOMERASE"/>
    <property type="match status" value="1"/>
</dbReference>
<dbReference type="PANTHER" id="PTHR12110:SF53">
    <property type="entry name" value="BLR5974 PROTEIN"/>
    <property type="match status" value="1"/>
</dbReference>
<evidence type="ECO:0000313" key="3">
    <source>
        <dbReference type="Proteomes" id="UP001596528"/>
    </source>
</evidence>
<gene>
    <name evidence="2" type="ORF">ACFQWB_00180</name>
</gene>
<dbReference type="RefSeq" id="WP_138789464.1">
    <property type="nucleotide sequence ID" value="NZ_JBHTGQ010000001.1"/>
</dbReference>
<dbReference type="GO" id="GO:0016853">
    <property type="term" value="F:isomerase activity"/>
    <property type="evidence" value="ECO:0007669"/>
    <property type="project" value="UniProtKB-KW"/>
</dbReference>
<accession>A0ABW2UZ54</accession>